<dbReference type="CDD" id="cd01347">
    <property type="entry name" value="ligand_gated_channel"/>
    <property type="match status" value="1"/>
</dbReference>
<dbReference type="Gene3D" id="2.170.130.10">
    <property type="entry name" value="TonB-dependent receptor, plug domain"/>
    <property type="match status" value="1"/>
</dbReference>
<accession>A0ABX2LXU8</accession>
<evidence type="ECO:0000256" key="1">
    <source>
        <dbReference type="ARBA" id="ARBA00004571"/>
    </source>
</evidence>
<dbReference type="Proteomes" id="UP000536746">
    <property type="component" value="Unassembled WGS sequence"/>
</dbReference>
<feature type="domain" description="TonB-dependent receptor plug" evidence="18">
    <location>
        <begin position="70"/>
        <end position="170"/>
    </location>
</feature>
<keyword evidence="8" id="KW-0408">Iron</keyword>
<evidence type="ECO:0000256" key="9">
    <source>
        <dbReference type="ARBA" id="ARBA00023065"/>
    </source>
</evidence>
<reference evidence="19 20" key="1">
    <citation type="journal article" date="2020" name="Front. Plant Sci.">
        <title>Isolation of Rhizosphere Bacteria That Improve Quality and Water Stress Tolerance in Greenhouse Ornamentals.</title>
        <authorList>
            <person name="Nordstedt N.P."/>
            <person name="Jones M.L."/>
        </authorList>
    </citation>
    <scope>NUCLEOTIDE SEQUENCE [LARGE SCALE GENOMIC DNA]</scope>
    <source>
        <strain evidence="19 20">C6C2</strain>
    </source>
</reference>
<dbReference type="SUPFAM" id="SSF56935">
    <property type="entry name" value="Porins"/>
    <property type="match status" value="1"/>
</dbReference>
<evidence type="ECO:0000256" key="2">
    <source>
        <dbReference type="ARBA" id="ARBA00009810"/>
    </source>
</evidence>
<evidence type="ECO:0000256" key="8">
    <source>
        <dbReference type="ARBA" id="ARBA00023004"/>
    </source>
</evidence>
<dbReference type="EMBL" id="JABFMT010000015">
    <property type="protein sequence ID" value="NUU02931.1"/>
    <property type="molecule type" value="Genomic_DNA"/>
</dbReference>
<keyword evidence="3 14" id="KW-0813">Transport</keyword>
<keyword evidence="11 14" id="KW-0472">Membrane</keyword>
<evidence type="ECO:0000256" key="6">
    <source>
        <dbReference type="ARBA" id="ARBA00022692"/>
    </source>
</evidence>
<evidence type="ECO:0000313" key="20">
    <source>
        <dbReference type="Proteomes" id="UP000536746"/>
    </source>
</evidence>
<dbReference type="PROSITE" id="PS52016">
    <property type="entry name" value="TONB_DEPENDENT_REC_3"/>
    <property type="match status" value="1"/>
</dbReference>
<comment type="caution">
    <text evidence="19">The sequence shown here is derived from an EMBL/GenBank/DDBJ whole genome shotgun (WGS) entry which is preliminary data.</text>
</comment>
<dbReference type="InterPro" id="IPR012910">
    <property type="entry name" value="Plug_dom"/>
</dbReference>
<keyword evidence="10 15" id="KW-0798">TonB box</keyword>
<dbReference type="Gene3D" id="2.40.170.20">
    <property type="entry name" value="TonB-dependent receptor, beta-barrel domain"/>
    <property type="match status" value="1"/>
</dbReference>
<proteinExistence type="inferred from homology"/>
<gene>
    <name evidence="19" type="ORF">HNO84_15105</name>
</gene>
<evidence type="ECO:0000313" key="19">
    <source>
        <dbReference type="EMBL" id="NUU02931.1"/>
    </source>
</evidence>
<dbReference type="PANTHER" id="PTHR32552:SF89">
    <property type="entry name" value="CATECHOLATE SIDEROPHORE RECEPTOR FIU"/>
    <property type="match status" value="1"/>
</dbReference>
<dbReference type="NCBIfam" id="NF007349">
    <property type="entry name" value="PRK09840.1"/>
    <property type="match status" value="1"/>
</dbReference>
<dbReference type="InterPro" id="IPR036942">
    <property type="entry name" value="Beta-barrel_TonB_sf"/>
</dbReference>
<evidence type="ECO:0000256" key="15">
    <source>
        <dbReference type="RuleBase" id="RU003357"/>
    </source>
</evidence>
<evidence type="ECO:0000256" key="11">
    <source>
        <dbReference type="ARBA" id="ARBA00023136"/>
    </source>
</evidence>
<evidence type="ECO:0000256" key="4">
    <source>
        <dbReference type="ARBA" id="ARBA00022452"/>
    </source>
</evidence>
<comment type="similarity">
    <text evidence="2 14 15">Belongs to the TonB-dependent receptor family.</text>
</comment>
<dbReference type="InterPro" id="IPR010105">
    <property type="entry name" value="TonB_sidphr_rcpt"/>
</dbReference>
<evidence type="ECO:0000259" key="17">
    <source>
        <dbReference type="Pfam" id="PF00593"/>
    </source>
</evidence>
<evidence type="ECO:0000256" key="3">
    <source>
        <dbReference type="ARBA" id="ARBA00022448"/>
    </source>
</evidence>
<dbReference type="NCBIfam" id="TIGR01783">
    <property type="entry name" value="TonB-siderophor"/>
    <property type="match status" value="1"/>
</dbReference>
<evidence type="ECO:0000256" key="14">
    <source>
        <dbReference type="PROSITE-ProRule" id="PRU01360"/>
    </source>
</evidence>
<protein>
    <submittedName>
        <fullName evidence="19">Catecholate siderophore receptor Fiu</fullName>
    </submittedName>
</protein>
<keyword evidence="7 16" id="KW-0732">Signal</keyword>
<dbReference type="InterPro" id="IPR000531">
    <property type="entry name" value="Beta-barrel_TonB"/>
</dbReference>
<keyword evidence="9" id="KW-0406">Ion transport</keyword>
<keyword evidence="12 19" id="KW-0675">Receptor</keyword>
<dbReference type="RefSeq" id="WP_079214434.1">
    <property type="nucleotide sequence ID" value="NZ_CP018845.1"/>
</dbReference>
<feature type="signal peptide" evidence="16">
    <location>
        <begin position="1"/>
        <end position="34"/>
    </location>
</feature>
<name>A0ABX2LXU8_9BURK</name>
<evidence type="ECO:0000256" key="10">
    <source>
        <dbReference type="ARBA" id="ARBA00023077"/>
    </source>
</evidence>
<keyword evidence="13 14" id="KW-0998">Cell outer membrane</keyword>
<keyword evidence="6 14" id="KW-0812">Transmembrane</keyword>
<dbReference type="InterPro" id="IPR039426">
    <property type="entry name" value="TonB-dep_rcpt-like"/>
</dbReference>
<keyword evidence="4 14" id="KW-1134">Transmembrane beta strand</keyword>
<dbReference type="PANTHER" id="PTHR32552">
    <property type="entry name" value="FERRICHROME IRON RECEPTOR-RELATED"/>
    <property type="match status" value="1"/>
</dbReference>
<dbReference type="InterPro" id="IPR037066">
    <property type="entry name" value="Plug_dom_sf"/>
</dbReference>
<feature type="domain" description="TonB-dependent receptor-like beta-barrel" evidence="17">
    <location>
        <begin position="262"/>
        <end position="719"/>
    </location>
</feature>
<dbReference type="Pfam" id="PF00593">
    <property type="entry name" value="TonB_dep_Rec_b-barrel"/>
    <property type="match status" value="1"/>
</dbReference>
<evidence type="ECO:0000259" key="18">
    <source>
        <dbReference type="Pfam" id="PF07715"/>
    </source>
</evidence>
<evidence type="ECO:0000256" key="5">
    <source>
        <dbReference type="ARBA" id="ARBA00022496"/>
    </source>
</evidence>
<evidence type="ECO:0000256" key="12">
    <source>
        <dbReference type="ARBA" id="ARBA00023170"/>
    </source>
</evidence>
<feature type="chain" id="PRO_5045932758" evidence="16">
    <location>
        <begin position="35"/>
        <end position="751"/>
    </location>
</feature>
<organism evidence="19 20">
    <name type="scientific">Herbaspirillum robiniae</name>
    <dbReference type="NCBI Taxonomy" id="2014887"/>
    <lineage>
        <taxon>Bacteria</taxon>
        <taxon>Pseudomonadati</taxon>
        <taxon>Pseudomonadota</taxon>
        <taxon>Betaproteobacteria</taxon>
        <taxon>Burkholderiales</taxon>
        <taxon>Oxalobacteraceae</taxon>
        <taxon>Herbaspirillum</taxon>
    </lineage>
</organism>
<sequence>MTYIRNTKHGRAVRIHTSIAASAIALSMPGTALAQEQDAGKALPHVQVTGERADSFKAESVSSPKFTRPLLDTPQTITVIRPELTRQTGATSLTEALRNTPGVGTFNVGENGNSQSGDAVYMRGVSTANSIFVDNIRDTGAVTRDMFNLEQVEVFKGPAAADNGRGAAAGYINVQSKSATMENAVGASASYGSGNQKRATADINRVIDADTGSAFRLNLMKQQSRVPGRHNAQENRWGIAPTIAYGLGTPTRLQLYYTHVEQDNVPDGGIPTVGLPGFFSANAAARGARPVHRSNFYGLASDYNRVRSDMATVRVDHDFSPGLSLRNTTRYGQTTQHQILAAPFFSDAAAGSLNTASPNRGNWTVERVRQAKDIENEIWTNQTNLRATFNTGALKHTLVGGLELTREQQRNPGYSGTGRGQLPAASLYAPNPAQQPLTAIGRNGTYTVGSTDTISPYIADTIDVGSQWQFSGALRLDRYRTDFRSVAANGTATTAGKSGTLANWKLAALFKPTSASSVYLAYATSQQPPGGATFSLNAASAGSADNPRFDPQQTRTWELGTKWDVLDRRLALNAALFRTDISNEIKQDATDSTLFVQTGSKRAQGMELGASGNITPAWAVNAGLALVNTTVTSGSAAQQGAQLNWSPRLSFTSWTSYQFTPALQIGGGARYVDSMVRSLSNASTATVNMASVPSYWVFDAMASYALTPKAALQLNLYNLADRKYVASLNNSGARYIPGAPRSAVLALNLKY</sequence>
<comment type="subcellular location">
    <subcellularLocation>
        <location evidence="1 14">Cell outer membrane</location>
        <topology evidence="1 14">Multi-pass membrane protein</topology>
    </subcellularLocation>
</comment>
<evidence type="ECO:0000256" key="7">
    <source>
        <dbReference type="ARBA" id="ARBA00022729"/>
    </source>
</evidence>
<keyword evidence="20" id="KW-1185">Reference proteome</keyword>
<dbReference type="Pfam" id="PF07715">
    <property type="entry name" value="Plug"/>
    <property type="match status" value="1"/>
</dbReference>
<keyword evidence="5" id="KW-0410">Iron transport</keyword>
<evidence type="ECO:0000256" key="16">
    <source>
        <dbReference type="SAM" id="SignalP"/>
    </source>
</evidence>
<evidence type="ECO:0000256" key="13">
    <source>
        <dbReference type="ARBA" id="ARBA00023237"/>
    </source>
</evidence>